<feature type="transmembrane region" description="Helical" evidence="6">
    <location>
        <begin position="45"/>
        <end position="64"/>
    </location>
</feature>
<dbReference type="EMBL" id="JBHTBY010000017">
    <property type="protein sequence ID" value="MFC7322517.1"/>
    <property type="molecule type" value="Genomic_DNA"/>
</dbReference>
<protein>
    <submittedName>
        <fullName evidence="8">OFA family MFS transporter</fullName>
    </submittedName>
</protein>
<feature type="transmembrane region" description="Helical" evidence="6">
    <location>
        <begin position="255"/>
        <end position="275"/>
    </location>
</feature>
<feature type="transmembrane region" description="Helical" evidence="6">
    <location>
        <begin position="134"/>
        <end position="156"/>
    </location>
</feature>
<evidence type="ECO:0000313" key="8">
    <source>
        <dbReference type="EMBL" id="MFC7322517.1"/>
    </source>
</evidence>
<evidence type="ECO:0000256" key="2">
    <source>
        <dbReference type="ARBA" id="ARBA00022448"/>
    </source>
</evidence>
<dbReference type="PANTHER" id="PTHR11360">
    <property type="entry name" value="MONOCARBOXYLATE TRANSPORTER"/>
    <property type="match status" value="1"/>
</dbReference>
<evidence type="ECO:0000256" key="4">
    <source>
        <dbReference type="ARBA" id="ARBA00022989"/>
    </source>
</evidence>
<dbReference type="CDD" id="cd17353">
    <property type="entry name" value="MFS_OFA_like"/>
    <property type="match status" value="1"/>
</dbReference>
<name>A0ABW2K8C5_9BACI</name>
<feature type="transmembrane region" description="Helical" evidence="6">
    <location>
        <begin position="168"/>
        <end position="188"/>
    </location>
</feature>
<reference evidence="9" key="1">
    <citation type="journal article" date="2019" name="Int. J. Syst. Evol. Microbiol.">
        <title>The Global Catalogue of Microorganisms (GCM) 10K type strain sequencing project: providing services to taxonomists for standard genome sequencing and annotation.</title>
        <authorList>
            <consortium name="The Broad Institute Genomics Platform"/>
            <consortium name="The Broad Institute Genome Sequencing Center for Infectious Disease"/>
            <person name="Wu L."/>
            <person name="Ma J."/>
        </authorList>
    </citation>
    <scope>NUCLEOTIDE SEQUENCE [LARGE SCALE GENOMIC DNA]</scope>
    <source>
        <strain evidence="9">CCUG 73951</strain>
    </source>
</reference>
<sequence>MTANKNRWLIALSAIAIHLSIGGAYAYSVYTTPVSEEMGWSPTEVTIAFTIMMALAGSSAALFGKFVEKSGPRKSAMVSAILFGLGQAGSGVAIAVDSLTLFLLTYGLASGLGLGIGYISPVSTLVKWFPDRRGLATGLAVLGFGTGALITAPVAANLMTTVGIANTFYILGSAYFVFITLGASYIAPPPEGWMPAAMKKNMASGKKVFKKDLQQLTSREAIKTKRFWLLWIMMLINTTAGIMMISVASPMAQEVVGLSAAAAATMVGIMGIFNGGGRLGWAAASDYIGRPNVFLIFFLIQIVAFFTLPLTTNVILFQVLILLVVSCYGGGFSNLPAFIGDLFGTKQLGSIHGYLLTTWSLGGVFGPMLVSQIRASTNSYTAVFYVFLGLITLAFIVSILMKLDIKKIERETRKKQQEDEAVNY</sequence>
<feature type="transmembrane region" description="Helical" evidence="6">
    <location>
        <begin position="314"/>
        <end position="339"/>
    </location>
</feature>
<proteinExistence type="predicted"/>
<dbReference type="Proteomes" id="UP001596494">
    <property type="component" value="Unassembled WGS sequence"/>
</dbReference>
<dbReference type="SUPFAM" id="SSF103473">
    <property type="entry name" value="MFS general substrate transporter"/>
    <property type="match status" value="1"/>
</dbReference>
<gene>
    <name evidence="8" type="ORF">ACFQMN_16765</name>
</gene>
<dbReference type="InterPro" id="IPR011701">
    <property type="entry name" value="MFS"/>
</dbReference>
<dbReference type="PROSITE" id="PS50850">
    <property type="entry name" value="MFS"/>
    <property type="match status" value="1"/>
</dbReference>
<evidence type="ECO:0000259" key="7">
    <source>
        <dbReference type="PROSITE" id="PS50850"/>
    </source>
</evidence>
<organism evidence="8 9">
    <name type="scientific">Halobacillus campisalis</name>
    <dbReference type="NCBI Taxonomy" id="435909"/>
    <lineage>
        <taxon>Bacteria</taxon>
        <taxon>Bacillati</taxon>
        <taxon>Bacillota</taxon>
        <taxon>Bacilli</taxon>
        <taxon>Bacillales</taxon>
        <taxon>Bacillaceae</taxon>
        <taxon>Halobacillus</taxon>
    </lineage>
</organism>
<feature type="transmembrane region" description="Helical" evidence="6">
    <location>
        <begin position="351"/>
        <end position="370"/>
    </location>
</feature>
<keyword evidence="3 6" id="KW-0812">Transmembrane</keyword>
<keyword evidence="4 6" id="KW-1133">Transmembrane helix</keyword>
<evidence type="ECO:0000256" key="5">
    <source>
        <dbReference type="ARBA" id="ARBA00023136"/>
    </source>
</evidence>
<evidence type="ECO:0000313" key="9">
    <source>
        <dbReference type="Proteomes" id="UP001596494"/>
    </source>
</evidence>
<dbReference type="InterPro" id="IPR036259">
    <property type="entry name" value="MFS_trans_sf"/>
</dbReference>
<dbReference type="Pfam" id="PF07690">
    <property type="entry name" value="MFS_1"/>
    <property type="match status" value="1"/>
</dbReference>
<dbReference type="InterPro" id="IPR020846">
    <property type="entry name" value="MFS_dom"/>
</dbReference>
<feature type="transmembrane region" description="Helical" evidence="6">
    <location>
        <begin position="382"/>
        <end position="405"/>
    </location>
</feature>
<feature type="transmembrane region" description="Helical" evidence="6">
    <location>
        <begin position="76"/>
        <end position="96"/>
    </location>
</feature>
<evidence type="ECO:0000256" key="3">
    <source>
        <dbReference type="ARBA" id="ARBA00022692"/>
    </source>
</evidence>
<comment type="subcellular location">
    <subcellularLocation>
        <location evidence="1">Cell membrane</location>
        <topology evidence="1">Multi-pass membrane protein</topology>
    </subcellularLocation>
</comment>
<evidence type="ECO:0000256" key="6">
    <source>
        <dbReference type="SAM" id="Phobius"/>
    </source>
</evidence>
<feature type="domain" description="Major facilitator superfamily (MFS) profile" evidence="7">
    <location>
        <begin position="9"/>
        <end position="406"/>
    </location>
</feature>
<evidence type="ECO:0000256" key="1">
    <source>
        <dbReference type="ARBA" id="ARBA00004651"/>
    </source>
</evidence>
<keyword evidence="2" id="KW-0813">Transport</keyword>
<dbReference type="InterPro" id="IPR050327">
    <property type="entry name" value="Proton-linked_MCT"/>
</dbReference>
<feature type="transmembrane region" description="Helical" evidence="6">
    <location>
        <begin position="287"/>
        <end position="308"/>
    </location>
</feature>
<dbReference type="RefSeq" id="WP_289214897.1">
    <property type="nucleotide sequence ID" value="NZ_JAPVRC010000002.1"/>
</dbReference>
<dbReference type="PANTHER" id="PTHR11360:SF317">
    <property type="entry name" value="MAJOR FACILITATOR SUPERFAMILY (MFS) PROFILE DOMAIN-CONTAINING PROTEIN-RELATED"/>
    <property type="match status" value="1"/>
</dbReference>
<feature type="transmembrane region" description="Helical" evidence="6">
    <location>
        <begin position="228"/>
        <end position="249"/>
    </location>
</feature>
<keyword evidence="9" id="KW-1185">Reference proteome</keyword>
<accession>A0ABW2K8C5</accession>
<comment type="caution">
    <text evidence="8">The sequence shown here is derived from an EMBL/GenBank/DDBJ whole genome shotgun (WGS) entry which is preliminary data.</text>
</comment>
<feature type="transmembrane region" description="Helical" evidence="6">
    <location>
        <begin position="102"/>
        <end position="122"/>
    </location>
</feature>
<keyword evidence="5 6" id="KW-0472">Membrane</keyword>
<dbReference type="Gene3D" id="1.20.1250.20">
    <property type="entry name" value="MFS general substrate transporter like domains"/>
    <property type="match status" value="2"/>
</dbReference>